<dbReference type="SUPFAM" id="SSF52172">
    <property type="entry name" value="CheY-like"/>
    <property type="match status" value="1"/>
</dbReference>
<feature type="domain" description="Response regulatory" evidence="2">
    <location>
        <begin position="8"/>
        <end position="136"/>
    </location>
</feature>
<dbReference type="PROSITE" id="PS50110">
    <property type="entry name" value="RESPONSE_REGULATORY"/>
    <property type="match status" value="1"/>
</dbReference>
<dbReference type="Gene3D" id="3.40.50.2300">
    <property type="match status" value="1"/>
</dbReference>
<evidence type="ECO:0000313" key="4">
    <source>
        <dbReference type="Proteomes" id="UP000176339"/>
    </source>
</evidence>
<feature type="modified residue" description="4-aspartylphosphate" evidence="1">
    <location>
        <position position="69"/>
    </location>
</feature>
<dbReference type="PANTHER" id="PTHR44520">
    <property type="entry name" value="RESPONSE REGULATOR RCP1-RELATED"/>
    <property type="match status" value="1"/>
</dbReference>
<dbReference type="InterPro" id="IPR011006">
    <property type="entry name" value="CheY-like_superfamily"/>
</dbReference>
<dbReference type="Pfam" id="PF00072">
    <property type="entry name" value="Response_reg"/>
    <property type="match status" value="1"/>
</dbReference>
<gene>
    <name evidence="3" type="ORF">A2846_04550</name>
</gene>
<sequence length="148" mass="16880">MQNYNEFEVLLVEDNPNDAELIMRALKTNNFANKIYWVKDGEEALEFIFCTGRYVSRNIQIPPKVILLDLKLPKIDGLEVLARVKADERTKSTPVVVVTSSQENSDLEESYRLGVNSYIVKPVDFDKFVKALSSVGLYWLAVNKPPIK</sequence>
<dbReference type="EMBL" id="MFEN01000007">
    <property type="protein sequence ID" value="OGE84521.1"/>
    <property type="molecule type" value="Genomic_DNA"/>
</dbReference>
<dbReference type="GO" id="GO:0000160">
    <property type="term" value="P:phosphorelay signal transduction system"/>
    <property type="evidence" value="ECO:0007669"/>
    <property type="project" value="InterPro"/>
</dbReference>
<reference evidence="3 4" key="1">
    <citation type="journal article" date="2016" name="Nat. Commun.">
        <title>Thousands of microbial genomes shed light on interconnected biogeochemical processes in an aquifer system.</title>
        <authorList>
            <person name="Anantharaman K."/>
            <person name="Brown C.T."/>
            <person name="Hug L.A."/>
            <person name="Sharon I."/>
            <person name="Castelle C.J."/>
            <person name="Probst A.J."/>
            <person name="Thomas B.C."/>
            <person name="Singh A."/>
            <person name="Wilkins M.J."/>
            <person name="Karaoz U."/>
            <person name="Brodie E.L."/>
            <person name="Williams K.H."/>
            <person name="Hubbard S.S."/>
            <person name="Banfield J.F."/>
        </authorList>
    </citation>
    <scope>NUCLEOTIDE SEQUENCE [LARGE SCALE GENOMIC DNA]</scope>
</reference>
<dbReference type="InterPro" id="IPR001789">
    <property type="entry name" value="Sig_transdc_resp-reg_receiver"/>
</dbReference>
<dbReference type="AlphaFoldDB" id="A0A1F5P3Q8"/>
<evidence type="ECO:0000259" key="2">
    <source>
        <dbReference type="PROSITE" id="PS50110"/>
    </source>
</evidence>
<comment type="caution">
    <text evidence="3">The sequence shown here is derived from an EMBL/GenBank/DDBJ whole genome shotgun (WGS) entry which is preliminary data.</text>
</comment>
<evidence type="ECO:0000256" key="1">
    <source>
        <dbReference type="PROSITE-ProRule" id="PRU00169"/>
    </source>
</evidence>
<dbReference type="CDD" id="cd17557">
    <property type="entry name" value="REC_Rcp-like"/>
    <property type="match status" value="1"/>
</dbReference>
<dbReference type="PANTHER" id="PTHR44520:SF1">
    <property type="entry name" value="TWO-COMPONENT SYSTEM REGULATORY PROTEIN"/>
    <property type="match status" value="1"/>
</dbReference>
<dbReference type="Proteomes" id="UP000176339">
    <property type="component" value="Unassembled WGS sequence"/>
</dbReference>
<accession>A0A1F5P3Q8</accession>
<protein>
    <submittedName>
        <fullName evidence="3">Two-component system response regulator</fullName>
    </submittedName>
</protein>
<proteinExistence type="predicted"/>
<organism evidence="3 4">
    <name type="scientific">Candidatus Doudnabacteria bacterium RIFCSPHIGHO2_01_FULL_49_9</name>
    <dbReference type="NCBI Taxonomy" id="1817827"/>
    <lineage>
        <taxon>Bacteria</taxon>
        <taxon>Candidatus Doudnaibacteriota</taxon>
    </lineage>
</organism>
<keyword evidence="1" id="KW-0597">Phosphoprotein</keyword>
<evidence type="ECO:0000313" key="3">
    <source>
        <dbReference type="EMBL" id="OGE84521.1"/>
    </source>
</evidence>
<name>A0A1F5P3Q8_9BACT</name>
<dbReference type="InterPro" id="IPR052893">
    <property type="entry name" value="TCS_response_regulator"/>
</dbReference>
<dbReference type="SMART" id="SM00448">
    <property type="entry name" value="REC"/>
    <property type="match status" value="1"/>
</dbReference>